<dbReference type="EMBL" id="CAJMWS010000901">
    <property type="protein sequence ID" value="CAE6468205.1"/>
    <property type="molecule type" value="Genomic_DNA"/>
</dbReference>
<evidence type="ECO:0000313" key="1">
    <source>
        <dbReference type="EMBL" id="CAE6468205.1"/>
    </source>
</evidence>
<comment type="caution">
    <text evidence="1">The sequence shown here is derived from an EMBL/GenBank/DDBJ whole genome shotgun (WGS) entry which is preliminary data.</text>
</comment>
<dbReference type="AlphaFoldDB" id="A0A8H3BZ81"/>
<organism evidence="1 2">
    <name type="scientific">Rhizoctonia solani</name>
    <dbReference type="NCBI Taxonomy" id="456999"/>
    <lineage>
        <taxon>Eukaryota</taxon>
        <taxon>Fungi</taxon>
        <taxon>Dikarya</taxon>
        <taxon>Basidiomycota</taxon>
        <taxon>Agaricomycotina</taxon>
        <taxon>Agaricomycetes</taxon>
        <taxon>Cantharellales</taxon>
        <taxon>Ceratobasidiaceae</taxon>
        <taxon>Rhizoctonia</taxon>
    </lineage>
</organism>
<reference evidence="1" key="1">
    <citation type="submission" date="2021-01" db="EMBL/GenBank/DDBJ databases">
        <authorList>
            <person name="Kaushik A."/>
        </authorList>
    </citation>
    <scope>NUCLEOTIDE SEQUENCE</scope>
    <source>
        <strain evidence="1">AG1-1C</strain>
    </source>
</reference>
<accession>A0A8H3BZ81</accession>
<evidence type="ECO:0000313" key="2">
    <source>
        <dbReference type="Proteomes" id="UP000663846"/>
    </source>
</evidence>
<gene>
    <name evidence="1" type="ORF">RDB_LOCUS170584</name>
</gene>
<protein>
    <submittedName>
        <fullName evidence="1">Uncharacterized protein</fullName>
    </submittedName>
</protein>
<name>A0A8H3BZ81_9AGAM</name>
<dbReference type="Proteomes" id="UP000663846">
    <property type="component" value="Unassembled WGS sequence"/>
</dbReference>
<proteinExistence type="predicted"/>
<sequence>MSQHRSVESIESHITLQMLKCVLELTRTPREFENFALPSLIAGSIVLMSFVRPMPFAYEYGYLCFRILVFSLNTCLIEYGHNLDFILGRMYNGPEGTHLSFFWEGAADFIAGELSTVIHEKRLTHILNPGPQRLPLLERPMLDKLLKVLHADRKNFLVVLMSADSLQLSGLMFVLWKYLEIEERTQGKSDFTQNLFLPYCRIFRRYRLLFSETNHETELTRLIYDRVSRISGIQDKDIIDIEDSRNVIRAYNRSMGSSQRISCNDAIHYMGFVAPLFIPGCQDLVPSMVKSTFQMLWKTWPKSHIENSMAVIQAYGVCFWNLCIEHLQPMSLYSKPENWRFELVDAIMESDFLELTFRVALQLSESQAHGMERARPLVNKFFEEMISFWEATVLYTPKDYFERRLIESGVIAMWFKCFVDFNERLCARASSSTQGIILPFSMIFSRAVTAVLGSKWRDMQSDFQATGTLYEYSVL</sequence>